<evidence type="ECO:0000256" key="3">
    <source>
        <dbReference type="ARBA" id="ARBA00022989"/>
    </source>
</evidence>
<gene>
    <name evidence="6" type="ORF">CLUP02_03113</name>
</gene>
<organism evidence="6 7">
    <name type="scientific">Colletotrichum lupini</name>
    <dbReference type="NCBI Taxonomy" id="145971"/>
    <lineage>
        <taxon>Eukaryota</taxon>
        <taxon>Fungi</taxon>
        <taxon>Dikarya</taxon>
        <taxon>Ascomycota</taxon>
        <taxon>Pezizomycotina</taxon>
        <taxon>Sordariomycetes</taxon>
        <taxon>Hypocreomycetidae</taxon>
        <taxon>Glomerellales</taxon>
        <taxon>Glomerellaceae</taxon>
        <taxon>Colletotrichum</taxon>
        <taxon>Colletotrichum acutatum species complex</taxon>
    </lineage>
</organism>
<proteinExistence type="predicted"/>
<evidence type="ECO:0000256" key="4">
    <source>
        <dbReference type="ARBA" id="ARBA00023136"/>
    </source>
</evidence>
<evidence type="ECO:0000256" key="2">
    <source>
        <dbReference type="ARBA" id="ARBA00022692"/>
    </source>
</evidence>
<evidence type="ECO:0000313" key="6">
    <source>
        <dbReference type="EMBL" id="UQC77644.1"/>
    </source>
</evidence>
<protein>
    <submittedName>
        <fullName evidence="6">Uncharacterized protein</fullName>
    </submittedName>
</protein>
<keyword evidence="7" id="KW-1185">Reference proteome</keyword>
<keyword evidence="2 5" id="KW-0812">Transmembrane</keyword>
<dbReference type="PANTHER" id="PTHR35371:SF1">
    <property type="entry name" value="BLR7753 PROTEIN"/>
    <property type="match status" value="1"/>
</dbReference>
<dbReference type="GeneID" id="73337150"/>
<reference evidence="6" key="1">
    <citation type="journal article" date="2021" name="Mol. Plant Microbe Interact.">
        <title>Complete Genome Sequence of the Plant-Pathogenic Fungus Colletotrichum lupini.</title>
        <authorList>
            <person name="Baroncelli R."/>
            <person name="Pensec F."/>
            <person name="Da Lio D."/>
            <person name="Boufleur T."/>
            <person name="Vicente I."/>
            <person name="Sarrocco S."/>
            <person name="Picot A."/>
            <person name="Baraldi E."/>
            <person name="Sukno S."/>
            <person name="Thon M."/>
            <person name="Le Floch G."/>
        </authorList>
    </citation>
    <scope>NUCLEOTIDE SEQUENCE</scope>
    <source>
        <strain evidence="6">IMI 504893</strain>
    </source>
</reference>
<dbReference type="KEGG" id="clup:CLUP02_03113"/>
<dbReference type="InterPro" id="IPR023352">
    <property type="entry name" value="MAPEG-like_dom_sf"/>
</dbReference>
<feature type="transmembrane region" description="Helical" evidence="5">
    <location>
        <begin position="12"/>
        <end position="32"/>
    </location>
</feature>
<sequence>MSFFGLDLAQKGLSLYTIPAAFIMAMLPNVYAVSGAGAHYDLCNPRKLQTSVVADDKLDKIAKARILRAKAASENAFETLGFYSAAVVAANFARVDAETVNVLTLGYIASRALYNIIYVRLQDNRSFGPLRSLAWLASIAITVTFSQRRMVQPLPRLMKLFSSPIQAASPVSYVACSRAVKCYLYEPVLNQRQCCIMKSGKQTAFGGRTKLVLQVDGLLSGRTIQRHRRTWEMVQFILSSYEASMNRKRGLGSPYTNPIVERFWKASSGGSITIPYHSLPSRETALSRQIRPQNGLLLFYITQLLLPVFSDPSAAIKSQLRKTSRTVILYTSFLLAFFTKSNAVASIFTMRDFIIFLTVSTVLLLAGAGLVAGIHDNYVASHATSTQSIATPQTDFITLTGTASRATHLRSLLPQGTLVVSPIKDNVRADSVPTSSAIPTTTIDCNHEWCQDSTSLCAYWAGITGWDPTEGPIPGETVTSIGKCSIVPTQAGNRKRDTINKILITLAPTPSVNCEYKYCDSNTQYCMYWAGVTGYDPSLGPIPGMTRTSLGACQAPPTAVDNDTTVPTTMVTKTCKSSY</sequence>
<dbReference type="GO" id="GO:0016020">
    <property type="term" value="C:membrane"/>
    <property type="evidence" value="ECO:0007669"/>
    <property type="project" value="UniProtKB-SubCell"/>
</dbReference>
<dbReference type="RefSeq" id="XP_049139283.1">
    <property type="nucleotide sequence ID" value="XM_049282140.1"/>
</dbReference>
<accession>A0A9Q8SHU1</accession>
<comment type="subcellular location">
    <subcellularLocation>
        <location evidence="1">Membrane</location>
    </subcellularLocation>
</comment>
<keyword evidence="3 5" id="KW-1133">Transmembrane helix</keyword>
<dbReference type="Pfam" id="PF01124">
    <property type="entry name" value="MAPEG"/>
    <property type="match status" value="1"/>
</dbReference>
<keyword evidence="4 5" id="KW-0472">Membrane</keyword>
<feature type="transmembrane region" description="Helical" evidence="5">
    <location>
        <begin position="354"/>
        <end position="374"/>
    </location>
</feature>
<evidence type="ECO:0000256" key="5">
    <source>
        <dbReference type="SAM" id="Phobius"/>
    </source>
</evidence>
<dbReference type="InterPro" id="IPR001129">
    <property type="entry name" value="Membr-assoc_MAPEG"/>
</dbReference>
<dbReference type="PANTHER" id="PTHR35371">
    <property type="entry name" value="INNER MEMBRANE PROTEIN"/>
    <property type="match status" value="1"/>
</dbReference>
<name>A0A9Q8SHU1_9PEZI</name>
<evidence type="ECO:0000313" key="7">
    <source>
        <dbReference type="Proteomes" id="UP000830671"/>
    </source>
</evidence>
<dbReference type="AlphaFoldDB" id="A0A9Q8SHU1"/>
<dbReference type="SUPFAM" id="SSF161084">
    <property type="entry name" value="MAPEG domain-like"/>
    <property type="match status" value="1"/>
</dbReference>
<dbReference type="Proteomes" id="UP000830671">
    <property type="component" value="Chromosome 2"/>
</dbReference>
<dbReference type="EMBL" id="CP019474">
    <property type="protein sequence ID" value="UQC77644.1"/>
    <property type="molecule type" value="Genomic_DNA"/>
</dbReference>
<dbReference type="Gene3D" id="1.20.120.550">
    <property type="entry name" value="Membrane associated eicosanoid/glutathione metabolism-like domain"/>
    <property type="match status" value="1"/>
</dbReference>
<evidence type="ECO:0000256" key="1">
    <source>
        <dbReference type="ARBA" id="ARBA00004370"/>
    </source>
</evidence>
<feature type="transmembrane region" description="Helical" evidence="5">
    <location>
        <begin position="327"/>
        <end position="348"/>
    </location>
</feature>